<comment type="catalytic activity">
    <reaction evidence="3">
        <text>5-enolpyruvoyl-6-hydroxy-2-succinyl-cyclohex-3-ene-1-carboxylate = (1R,6R)-6-hydroxy-2-succinyl-cyclohexa-2,4-diene-1-carboxylate + pyruvate</text>
        <dbReference type="Rhea" id="RHEA:25597"/>
        <dbReference type="ChEBI" id="CHEBI:15361"/>
        <dbReference type="ChEBI" id="CHEBI:58689"/>
        <dbReference type="ChEBI" id="CHEBI:58818"/>
        <dbReference type="EC" id="4.2.99.20"/>
    </reaction>
</comment>
<evidence type="ECO:0000256" key="4">
    <source>
        <dbReference type="NCBIfam" id="TIGR03695"/>
    </source>
</evidence>
<dbReference type="Pfam" id="PF00561">
    <property type="entry name" value="Abhydrolase_1"/>
    <property type="match status" value="1"/>
</dbReference>
<dbReference type="InterPro" id="IPR000073">
    <property type="entry name" value="AB_hydrolase_1"/>
</dbReference>
<dbReference type="UniPathway" id="UPA01057">
    <property type="reaction ID" value="UER00900"/>
</dbReference>
<comment type="pathway">
    <text evidence="3">Quinol/quinone metabolism; 1,4-dihydroxy-2-naphthoate biosynthesis; 1,4-dihydroxy-2-naphthoate from chorismate: step 3/7.</text>
</comment>
<accession>A0A4V3BPV6</accession>
<comment type="caution">
    <text evidence="6">The sequence shown here is derived from an EMBL/GenBank/DDBJ whole genome shotgun (WGS) entry which is preliminary data.</text>
</comment>
<evidence type="ECO:0000256" key="1">
    <source>
        <dbReference type="ARBA" id="ARBA00022428"/>
    </source>
</evidence>
<evidence type="ECO:0000256" key="3">
    <source>
        <dbReference type="HAMAP-Rule" id="MF_01660"/>
    </source>
</evidence>
<dbReference type="HAMAP" id="MF_01660">
    <property type="entry name" value="MenH"/>
    <property type="match status" value="1"/>
</dbReference>
<keyword evidence="7" id="KW-1185">Reference proteome</keyword>
<evidence type="ECO:0000313" key="7">
    <source>
        <dbReference type="Proteomes" id="UP000295530"/>
    </source>
</evidence>
<dbReference type="EC" id="4.2.99.20" evidence="3 4"/>
<feature type="domain" description="AB hydrolase-1" evidence="5">
    <location>
        <begin position="15"/>
        <end position="245"/>
    </location>
</feature>
<dbReference type="PANTHER" id="PTHR42916:SF1">
    <property type="entry name" value="PROTEIN PHYLLO, CHLOROPLASTIC"/>
    <property type="match status" value="1"/>
</dbReference>
<dbReference type="EMBL" id="SNVX01000002">
    <property type="protein sequence ID" value="TDN60576.1"/>
    <property type="molecule type" value="Genomic_DNA"/>
</dbReference>
<keyword evidence="1 3" id="KW-0474">Menaquinone biosynthesis</keyword>
<comment type="similarity">
    <text evidence="3">Belongs to the AB hydrolase superfamily. MenH family.</text>
</comment>
<protein>
    <recommendedName>
        <fullName evidence="3 4">2-succinyl-6-hydroxy-2,4-cyclohexadiene-1-carboxylate synthase</fullName>
        <shortName evidence="3">SHCHC synthase</shortName>
        <ecNumber evidence="3 4">4.2.99.20</ecNumber>
    </recommendedName>
</protein>
<dbReference type="Proteomes" id="UP000295530">
    <property type="component" value="Unassembled WGS sequence"/>
</dbReference>
<proteinExistence type="inferred from homology"/>
<evidence type="ECO:0000259" key="5">
    <source>
        <dbReference type="Pfam" id="PF00561"/>
    </source>
</evidence>
<dbReference type="NCBIfam" id="TIGR03695">
    <property type="entry name" value="menH_SHCHC"/>
    <property type="match status" value="1"/>
</dbReference>
<dbReference type="UniPathway" id="UPA00079"/>
<comment type="pathway">
    <text evidence="3">Quinol/quinone metabolism; menaquinone biosynthesis.</text>
</comment>
<keyword evidence="2 3" id="KW-0456">Lyase</keyword>
<dbReference type="InterPro" id="IPR022485">
    <property type="entry name" value="SHCHC_synthase_MenH"/>
</dbReference>
<name>A0A4V3BPV6_SCAGO</name>
<evidence type="ECO:0000256" key="2">
    <source>
        <dbReference type="ARBA" id="ARBA00023239"/>
    </source>
</evidence>
<dbReference type="AlphaFoldDB" id="A0A4V3BPV6"/>
<comment type="function">
    <text evidence="3">Catalyzes a proton abstraction reaction that results in 2,5-elimination of pyruvate from 2-succinyl-5-enolpyruvyl-6-hydroxy-3-cyclohexene-1-carboxylate (SEPHCHC) and the formation of 2-succinyl-6-hydroxy-2,4-cyclohexadiene-1-carboxylate (SHCHC).</text>
</comment>
<dbReference type="SUPFAM" id="SSF53474">
    <property type="entry name" value="alpha/beta-Hydrolases"/>
    <property type="match status" value="1"/>
</dbReference>
<dbReference type="GO" id="GO:0070205">
    <property type="term" value="F:2-succinyl-6-hydroxy-2,4-cyclohexadiene-1-carboxylate synthase activity"/>
    <property type="evidence" value="ECO:0007669"/>
    <property type="project" value="UniProtKB-UniRule"/>
</dbReference>
<dbReference type="GO" id="GO:0009234">
    <property type="term" value="P:menaquinone biosynthetic process"/>
    <property type="evidence" value="ECO:0007669"/>
    <property type="project" value="UniProtKB-UniRule"/>
</dbReference>
<dbReference type="NCBIfam" id="NF008340">
    <property type="entry name" value="PRK11126.1"/>
    <property type="match status" value="1"/>
</dbReference>
<reference evidence="6 7" key="1">
    <citation type="submission" date="2019-03" db="EMBL/GenBank/DDBJ databases">
        <title>Genomic analyses of the natural microbiome of Caenorhabditis elegans.</title>
        <authorList>
            <person name="Samuel B."/>
        </authorList>
    </citation>
    <scope>NUCLEOTIDE SEQUENCE [LARGE SCALE GENOMIC DNA]</scope>
    <source>
        <strain evidence="6 7">BIGb0156</strain>
    </source>
</reference>
<comment type="subunit">
    <text evidence="3">Monomer.</text>
</comment>
<dbReference type="PANTHER" id="PTHR42916">
    <property type="entry name" value="2-SUCCINYL-5-ENOLPYRUVYL-6-HYDROXY-3-CYCLOHEXENE-1-CARBOXYLATE SYNTHASE"/>
    <property type="match status" value="1"/>
</dbReference>
<evidence type="ECO:0000313" key="6">
    <source>
        <dbReference type="EMBL" id="TDN60576.1"/>
    </source>
</evidence>
<dbReference type="OrthoDB" id="9808398at2"/>
<gene>
    <name evidence="3" type="primary">menH</name>
    <name evidence="6" type="ORF">EC847_102150</name>
</gene>
<dbReference type="InterPro" id="IPR029058">
    <property type="entry name" value="AB_hydrolase_fold"/>
</dbReference>
<dbReference type="Gene3D" id="3.40.50.1820">
    <property type="entry name" value="alpha/beta hydrolase"/>
    <property type="match status" value="1"/>
</dbReference>
<dbReference type="RefSeq" id="WP_133460410.1">
    <property type="nucleotide sequence ID" value="NZ_SNVX01000002.1"/>
</dbReference>
<sequence length="258" mass="28318">MTLHAVTREGAPNQPWLVFLHGFSGDCREWQAVGEKLTGFSRLYVDLPGHGGSAAISVTHFDDICRELQETLVSYNILNYWLIGYSLGGRVAMVAANQAKLPGLKGLIVEGGHPGLQDETAREARWQSDTQWAQRFRHEPLADVFEAWYHQPVFASLNDAQRQALVALRADNNGPRLADMLLATSLAVQPDLRAALAAHGYASGDYTFLYLCGERDAKFRALAEELAAPCHLIPHAGHNAHRENPAAVANCLAQILND</sequence>
<organism evidence="6 7">
    <name type="scientific">Scandinavium goeteborgense</name>
    <dbReference type="NCBI Taxonomy" id="1851514"/>
    <lineage>
        <taxon>Bacteria</taxon>
        <taxon>Pseudomonadati</taxon>
        <taxon>Pseudomonadota</taxon>
        <taxon>Gammaproteobacteria</taxon>
        <taxon>Enterobacterales</taxon>
        <taxon>Enterobacteriaceae</taxon>
        <taxon>Scandinavium</taxon>
    </lineage>
</organism>